<sequence length="324" mass="33675">MSPRLLLVTHPDCLGHDTGHDHPESVARLAAIEDALARDPDLRGEGIRREEAPPASLEDLLRVHTPALVDRLRALSDAAAESGVHTFVEPETPVSGASFRAAVAAAGCAILAAERVARGEARAAFALARPPGHHAAADRAGGYCLLNNVAIAARSLQAHGLARRILVVDWDVHHGDGTQAIFWEDPTVHLLSLHLFPHYPHTGAEDERGAGSGLGATRNVPVPPGTAAVEYRRRFAEALDATLREARPDVVLVSAGFDLLAGDPQGGLALEPADLHALTTVLLSRAAAAGCTRVAAVLEGGYVPARVAAGVLAVARALAGLPVA</sequence>
<evidence type="ECO:0000259" key="2">
    <source>
        <dbReference type="Pfam" id="PF00850"/>
    </source>
</evidence>
<protein>
    <submittedName>
        <fullName evidence="3">Acetoin utilization protein</fullName>
    </submittedName>
</protein>
<dbReference type="PRINTS" id="PR01270">
    <property type="entry name" value="HDASUPER"/>
</dbReference>
<dbReference type="SUPFAM" id="SSF52768">
    <property type="entry name" value="Arginase/deacetylase"/>
    <property type="match status" value="1"/>
</dbReference>
<dbReference type="InterPro" id="IPR023801">
    <property type="entry name" value="His_deacetylse_dom"/>
</dbReference>
<proteinExistence type="inferred from homology"/>
<organism evidence="3 4">
    <name type="scientific">Anaeromyxobacter oryzae</name>
    <dbReference type="NCBI Taxonomy" id="2918170"/>
    <lineage>
        <taxon>Bacteria</taxon>
        <taxon>Pseudomonadati</taxon>
        <taxon>Myxococcota</taxon>
        <taxon>Myxococcia</taxon>
        <taxon>Myxococcales</taxon>
        <taxon>Cystobacterineae</taxon>
        <taxon>Anaeromyxobacteraceae</taxon>
        <taxon>Anaeromyxobacter</taxon>
    </lineage>
</organism>
<dbReference type="CDD" id="cd09992">
    <property type="entry name" value="HDAC_classII"/>
    <property type="match status" value="1"/>
</dbReference>
<evidence type="ECO:0000256" key="1">
    <source>
        <dbReference type="ARBA" id="ARBA00005947"/>
    </source>
</evidence>
<comment type="similarity">
    <text evidence="1">Belongs to the histone deacetylase family.</text>
</comment>
<reference evidence="4" key="1">
    <citation type="journal article" date="2022" name="Int. J. Syst. Evol. Microbiol.">
        <title>Anaeromyxobacter oryzae sp. nov., Anaeromyxobacter diazotrophicus sp. nov. and Anaeromyxobacter paludicola sp. nov., isolated from paddy soils.</title>
        <authorList>
            <person name="Itoh H."/>
            <person name="Xu Z."/>
            <person name="Mise K."/>
            <person name="Masuda Y."/>
            <person name="Ushijima N."/>
            <person name="Hayakawa C."/>
            <person name="Shiratori Y."/>
            <person name="Senoo K."/>
        </authorList>
    </citation>
    <scope>NUCLEOTIDE SEQUENCE [LARGE SCALE GENOMIC DNA]</scope>
    <source>
        <strain evidence="4">Red232</strain>
    </source>
</reference>
<dbReference type="EMBL" id="AP025591">
    <property type="protein sequence ID" value="BDG02121.1"/>
    <property type="molecule type" value="Genomic_DNA"/>
</dbReference>
<name>A0ABM7WRP4_9BACT</name>
<keyword evidence="4" id="KW-1185">Reference proteome</keyword>
<accession>A0ABM7WRP4</accession>
<dbReference type="Pfam" id="PF00850">
    <property type="entry name" value="Hist_deacetyl"/>
    <property type="match status" value="1"/>
</dbReference>
<dbReference type="PANTHER" id="PTHR10625:SF10">
    <property type="entry name" value="HISTONE DEACETYLASE HDAC1"/>
    <property type="match status" value="1"/>
</dbReference>
<gene>
    <name evidence="3" type="ORF">AMOR_11170</name>
</gene>
<dbReference type="InterPro" id="IPR023696">
    <property type="entry name" value="Ureohydrolase_dom_sf"/>
</dbReference>
<feature type="domain" description="Histone deacetylase" evidence="2">
    <location>
        <begin position="22"/>
        <end position="317"/>
    </location>
</feature>
<dbReference type="Gene3D" id="3.40.800.20">
    <property type="entry name" value="Histone deacetylase domain"/>
    <property type="match status" value="1"/>
</dbReference>
<dbReference type="InterPro" id="IPR037138">
    <property type="entry name" value="His_deacetylse_dom_sf"/>
</dbReference>
<dbReference type="Proteomes" id="UP001162891">
    <property type="component" value="Chromosome"/>
</dbReference>
<evidence type="ECO:0000313" key="3">
    <source>
        <dbReference type="EMBL" id="BDG02121.1"/>
    </source>
</evidence>
<dbReference type="InterPro" id="IPR000286">
    <property type="entry name" value="HDACs"/>
</dbReference>
<dbReference type="PANTHER" id="PTHR10625">
    <property type="entry name" value="HISTONE DEACETYLASE HDAC1-RELATED"/>
    <property type="match status" value="1"/>
</dbReference>
<evidence type="ECO:0000313" key="4">
    <source>
        <dbReference type="Proteomes" id="UP001162891"/>
    </source>
</evidence>
<dbReference type="RefSeq" id="WP_248359400.1">
    <property type="nucleotide sequence ID" value="NZ_AP025591.1"/>
</dbReference>